<dbReference type="Proteomes" id="UP001159427">
    <property type="component" value="Unassembled WGS sequence"/>
</dbReference>
<evidence type="ECO:0000313" key="2">
    <source>
        <dbReference type="Proteomes" id="UP001159427"/>
    </source>
</evidence>
<gene>
    <name evidence="1" type="ORF">PEVE_00004662</name>
</gene>
<keyword evidence="2" id="KW-1185">Reference proteome</keyword>
<comment type="caution">
    <text evidence="1">The sequence shown here is derived from an EMBL/GenBank/DDBJ whole genome shotgun (WGS) entry which is preliminary data.</text>
</comment>
<evidence type="ECO:0000313" key="1">
    <source>
        <dbReference type="EMBL" id="CAH3163676.1"/>
    </source>
</evidence>
<dbReference type="EMBL" id="CALNXI010001293">
    <property type="protein sequence ID" value="CAH3163676.1"/>
    <property type="molecule type" value="Genomic_DNA"/>
</dbReference>
<accession>A0ABN8QJM9</accession>
<sequence>MGAMTVGLFSKTHIASSLFSPTKTGSTLVVGTVRISTLAKPNGDCMTEILNISRQSSAHQKSTFPHFQSSQRKNNVTSTGHNLKWDHFDLLPGGKLGTHCKIKETSSSY</sequence>
<name>A0ABN8QJM9_9CNID</name>
<organism evidence="1 2">
    <name type="scientific">Porites evermanni</name>
    <dbReference type="NCBI Taxonomy" id="104178"/>
    <lineage>
        <taxon>Eukaryota</taxon>
        <taxon>Metazoa</taxon>
        <taxon>Cnidaria</taxon>
        <taxon>Anthozoa</taxon>
        <taxon>Hexacorallia</taxon>
        <taxon>Scleractinia</taxon>
        <taxon>Fungiina</taxon>
        <taxon>Poritidae</taxon>
        <taxon>Porites</taxon>
    </lineage>
</organism>
<proteinExistence type="predicted"/>
<protein>
    <submittedName>
        <fullName evidence="1">Uncharacterized protein</fullName>
    </submittedName>
</protein>
<reference evidence="1 2" key="1">
    <citation type="submission" date="2022-05" db="EMBL/GenBank/DDBJ databases">
        <authorList>
            <consortium name="Genoscope - CEA"/>
            <person name="William W."/>
        </authorList>
    </citation>
    <scope>NUCLEOTIDE SEQUENCE [LARGE SCALE GENOMIC DNA]</scope>
</reference>